<proteinExistence type="predicted"/>
<dbReference type="EMBL" id="JAHQCS010000146">
    <property type="protein sequence ID" value="MBU9713650.1"/>
    <property type="molecule type" value="Genomic_DNA"/>
</dbReference>
<reference evidence="2 3" key="1">
    <citation type="submission" date="2021-06" db="EMBL/GenBank/DDBJ databases">
        <title>Bacillus sp. RD4P76, an endophyte from a halophyte.</title>
        <authorList>
            <person name="Sun J.-Q."/>
        </authorList>
    </citation>
    <scope>NUCLEOTIDE SEQUENCE [LARGE SCALE GENOMIC DNA]</scope>
    <source>
        <strain evidence="2 3">CGMCC 1.15917</strain>
    </source>
</reference>
<dbReference type="Proteomes" id="UP000784880">
    <property type="component" value="Unassembled WGS sequence"/>
</dbReference>
<name>A0ABS6JJ11_9BACI</name>
<evidence type="ECO:0000313" key="2">
    <source>
        <dbReference type="EMBL" id="MBU9713650.1"/>
    </source>
</evidence>
<dbReference type="RefSeq" id="WP_217067801.1">
    <property type="nucleotide sequence ID" value="NZ_JAHQCS010000146.1"/>
</dbReference>
<gene>
    <name evidence="2" type="ORF">KS419_18125</name>
</gene>
<keyword evidence="1" id="KW-0472">Membrane</keyword>
<protein>
    <submittedName>
        <fullName evidence="2">Carboxypeptidase-like regulatory domain-containing protein</fullName>
    </submittedName>
</protein>
<evidence type="ECO:0000256" key="1">
    <source>
        <dbReference type="SAM" id="Phobius"/>
    </source>
</evidence>
<comment type="caution">
    <text evidence="2">The sequence shown here is derived from an EMBL/GenBank/DDBJ whole genome shotgun (WGS) entry which is preliminary data.</text>
</comment>
<organism evidence="2 3">
    <name type="scientific">Evansella tamaricis</name>
    <dbReference type="NCBI Taxonomy" id="2069301"/>
    <lineage>
        <taxon>Bacteria</taxon>
        <taxon>Bacillati</taxon>
        <taxon>Bacillota</taxon>
        <taxon>Bacilli</taxon>
        <taxon>Bacillales</taxon>
        <taxon>Bacillaceae</taxon>
        <taxon>Evansella</taxon>
    </lineage>
</organism>
<sequence length="739" mass="86368">MKVKIKVKYLIMGVTIVAFFLSVFHYVLHPKMEDWIISRNISSGNIAEGRERILYHIEKESPNRYELIEKYMIHPAAMNQYDVYVGPSMRQMNGSVSNRIFTREETIPYIYEYIHRENQSNNLTLLEAVDILVAHYRSEKDYSKINEILHEVISDEELDEYYYHELKLREIEQAIDFQYYEDAKEMLDSYEKELTDRFPDFRLRYATLKGEWMLNSGKVEEAKTYLKEQLKIQEKRVEERDATFSDFESDSVAEVALSDNPYYEELELVHNSLSSISDSESLSSIEGRVITSEGAPMSDVGVFLRDESIINRSVGAYERFQTVTGPDGSFSFDSVTPGSYQITLGFLYDQIDGWSWPVEMDEWIDVRFGENIAYDVELSPLIDIYYPANDDVIFGEDVTFSWSKVPEASTYTISMAIEYDGGSISSPVITGIEESEITVPLEYLYEKTVGLSFSNDEWTSINPESILAFANVNGKFSWSVNAYDQKGKLLGQSEGYRLREETMGELPFFQLKSRKMTDADEMLMSGKLEEALEMYKYNVENDSDDLHSLRMVTRINGLDAERAEETFYYRKKLAEHQPTADNLFQVFEYYYFTAENMEEAYKWFHKYLEVEQQRPGPYVESLYGVLLTRLGKLEESRNYLSEVIKEDPSNRFIGYWLALELYFEQDMEDVWTIADSYRERGYDAVKWPSLVKELEKVDPVVVKEAVRLFLLDEKEKLRTYLLNKGEEIQQFIHALENVR</sequence>
<feature type="transmembrane region" description="Helical" evidence="1">
    <location>
        <begin position="7"/>
        <end position="28"/>
    </location>
</feature>
<keyword evidence="1" id="KW-0812">Transmembrane</keyword>
<keyword evidence="3" id="KW-1185">Reference proteome</keyword>
<evidence type="ECO:0000313" key="3">
    <source>
        <dbReference type="Proteomes" id="UP000784880"/>
    </source>
</evidence>
<keyword evidence="1" id="KW-1133">Transmembrane helix</keyword>
<accession>A0ABS6JJ11</accession>